<evidence type="ECO:0000256" key="1">
    <source>
        <dbReference type="SAM" id="MobiDB-lite"/>
    </source>
</evidence>
<feature type="compositionally biased region" description="Basic and acidic residues" evidence="1">
    <location>
        <begin position="464"/>
        <end position="501"/>
    </location>
</feature>
<dbReference type="AlphaFoldDB" id="A0AAN8K719"/>
<feature type="region of interest" description="Disordered" evidence="1">
    <location>
        <begin position="461"/>
        <end position="506"/>
    </location>
</feature>
<organism evidence="3 4">
    <name type="scientific">Patella caerulea</name>
    <name type="common">Rayed Mediterranean limpet</name>
    <dbReference type="NCBI Taxonomy" id="87958"/>
    <lineage>
        <taxon>Eukaryota</taxon>
        <taxon>Metazoa</taxon>
        <taxon>Spiralia</taxon>
        <taxon>Lophotrochozoa</taxon>
        <taxon>Mollusca</taxon>
        <taxon>Gastropoda</taxon>
        <taxon>Patellogastropoda</taxon>
        <taxon>Patelloidea</taxon>
        <taxon>Patellidae</taxon>
        <taxon>Patella</taxon>
    </lineage>
</organism>
<dbReference type="Proteomes" id="UP001347796">
    <property type="component" value="Unassembled WGS sequence"/>
</dbReference>
<feature type="region of interest" description="Disordered" evidence="1">
    <location>
        <begin position="589"/>
        <end position="618"/>
    </location>
</feature>
<accession>A0AAN8K719</accession>
<evidence type="ECO:0000313" key="2">
    <source>
        <dbReference type="EMBL" id="KAK6184233.1"/>
    </source>
</evidence>
<sequence length="719" mass="82910">MAVTQGYPKWLLNCKEDITKSKEWSIFLQELHDAIQQQLTESHVQYFTDLSEPEKELFMQRATKAIEGGSVSKNVAGKVTNLLDQHLNNDVAKQLLEDYPVDTKSDLIIEGAEEGALSLLKKWPEFKSKLHICLNQPLPLTIRQLAWRLYLSNAKLRKRYVDLMKSDPRSAISPYDVDISQKCEQLLLSEATFSDLKGSVGAFYAMKAVLSYNHAIQRTKTRVRDMDFMLVVPFVEVAAPNFSRQEPAPGRVVAMLVEEFLTFNETKPGFITDSGSQVDNEEMAAFASKVLTILEKLYPEVTRTIGRAYVPDKEKIVATEKGSQAVLLDGLTMSIRSVIRAVFVGYLKMDVLLYVWDQYIIGMDVPGFGTEWLAVAMATLLGLLQDKLKECNSPSELDSVITQESPKLTIPQFQYEVKRHHYRELYAMLTKDQKAAMPVLDPTQAAHPPWRHWYNDVIPPYTKPQDRRKAREEREAERERLLQQQKEATDLRHDLEERERREEEEEYTRAAAAERFRVEQERLLLEEQLYQERRLREDNERKAQEEIELLRREVDILKRTSKPIKSPTPSVNSNMSYMSRVLLPPPPTPASHYSGTNGLPPILESPGRTPSRTHTPQQQTENVVLHFLSKVRKTLDNIAHGEGSERETLERETDKFIDQNIADIKRAEAQVMGHRLQPGEFDSMPYEKQQEISDQMMILIQKWREERRAAELRQSRQSL</sequence>
<evidence type="ECO:0000313" key="4">
    <source>
        <dbReference type="Proteomes" id="UP001347796"/>
    </source>
</evidence>
<keyword evidence="4" id="KW-1185">Reference proteome</keyword>
<dbReference type="EMBL" id="JAZGQO010000002">
    <property type="protein sequence ID" value="KAK6190136.1"/>
    <property type="molecule type" value="Genomic_DNA"/>
</dbReference>
<proteinExistence type="predicted"/>
<gene>
    <name evidence="3" type="ORF">SNE40_002067</name>
    <name evidence="2" type="ORF">SNE40_006743</name>
</gene>
<feature type="compositionally biased region" description="Polar residues" evidence="1">
    <location>
        <begin position="608"/>
        <end position="618"/>
    </location>
</feature>
<protein>
    <submittedName>
        <fullName evidence="3">Uncharacterized protein</fullName>
    </submittedName>
</protein>
<evidence type="ECO:0000313" key="3">
    <source>
        <dbReference type="EMBL" id="KAK6190136.1"/>
    </source>
</evidence>
<dbReference type="EMBL" id="JAZGQO010000006">
    <property type="protein sequence ID" value="KAK6184233.1"/>
    <property type="molecule type" value="Genomic_DNA"/>
</dbReference>
<name>A0AAN8K719_PATCE</name>
<reference evidence="3 4" key="1">
    <citation type="submission" date="2024-01" db="EMBL/GenBank/DDBJ databases">
        <title>The genome of the rayed Mediterranean limpet Patella caerulea (Linnaeus, 1758).</title>
        <authorList>
            <person name="Anh-Thu Weber A."/>
            <person name="Halstead-Nussloch G."/>
        </authorList>
    </citation>
    <scope>NUCLEOTIDE SEQUENCE [LARGE SCALE GENOMIC DNA]</scope>
    <source>
        <strain evidence="3">AATW-2023a</strain>
        <tissue evidence="3">Whole specimen</tissue>
    </source>
</reference>
<comment type="caution">
    <text evidence="3">The sequence shown here is derived from an EMBL/GenBank/DDBJ whole genome shotgun (WGS) entry which is preliminary data.</text>
</comment>